<name>A0A4S8LQ23_DENBC</name>
<feature type="compositionally biased region" description="Basic and acidic residues" evidence="1">
    <location>
        <begin position="43"/>
        <end position="52"/>
    </location>
</feature>
<dbReference type="PROSITE" id="PS00636">
    <property type="entry name" value="DNAJ_1"/>
    <property type="match status" value="1"/>
</dbReference>
<feature type="compositionally biased region" description="Basic residues" evidence="1">
    <location>
        <begin position="88"/>
        <end position="99"/>
    </location>
</feature>
<feature type="domain" description="J" evidence="2">
    <location>
        <begin position="4"/>
        <end position="75"/>
    </location>
</feature>
<dbReference type="GO" id="GO:0044183">
    <property type="term" value="F:protein folding chaperone"/>
    <property type="evidence" value="ECO:0007669"/>
    <property type="project" value="TreeGrafter"/>
</dbReference>
<feature type="compositionally biased region" description="Basic and acidic residues" evidence="1">
    <location>
        <begin position="26"/>
        <end position="35"/>
    </location>
</feature>
<dbReference type="PANTHER" id="PTHR43948:SF10">
    <property type="entry name" value="MRJ, ISOFORM E"/>
    <property type="match status" value="1"/>
</dbReference>
<dbReference type="GO" id="GO:0051087">
    <property type="term" value="F:protein-folding chaperone binding"/>
    <property type="evidence" value="ECO:0007669"/>
    <property type="project" value="TreeGrafter"/>
</dbReference>
<feature type="region of interest" description="Disordered" evidence="1">
    <location>
        <begin position="253"/>
        <end position="300"/>
    </location>
</feature>
<dbReference type="CDD" id="cd06257">
    <property type="entry name" value="DnaJ"/>
    <property type="match status" value="1"/>
</dbReference>
<protein>
    <submittedName>
        <fullName evidence="3">DnaJ-domain-containing protein</fullName>
    </submittedName>
</protein>
<dbReference type="SUPFAM" id="SSF46565">
    <property type="entry name" value="Chaperone J-domain"/>
    <property type="match status" value="1"/>
</dbReference>
<dbReference type="GO" id="GO:0051082">
    <property type="term" value="F:unfolded protein binding"/>
    <property type="evidence" value="ECO:0007669"/>
    <property type="project" value="TreeGrafter"/>
</dbReference>
<dbReference type="AlphaFoldDB" id="A0A4S8LQ23"/>
<feature type="compositionally biased region" description="Pro residues" evidence="1">
    <location>
        <begin position="259"/>
        <end position="276"/>
    </location>
</feature>
<evidence type="ECO:0000256" key="1">
    <source>
        <dbReference type="SAM" id="MobiDB-lite"/>
    </source>
</evidence>
<dbReference type="InterPro" id="IPR036869">
    <property type="entry name" value="J_dom_sf"/>
</dbReference>
<dbReference type="GO" id="GO:0005634">
    <property type="term" value="C:nucleus"/>
    <property type="evidence" value="ECO:0007669"/>
    <property type="project" value="TreeGrafter"/>
</dbReference>
<dbReference type="Pfam" id="PF00226">
    <property type="entry name" value="DnaJ"/>
    <property type="match status" value="1"/>
</dbReference>
<keyword evidence="4" id="KW-1185">Reference proteome</keyword>
<evidence type="ECO:0000259" key="2">
    <source>
        <dbReference type="PROSITE" id="PS50076"/>
    </source>
</evidence>
<dbReference type="PRINTS" id="PR00625">
    <property type="entry name" value="JDOMAIN"/>
</dbReference>
<dbReference type="PROSITE" id="PS50076">
    <property type="entry name" value="DNAJ_2"/>
    <property type="match status" value="1"/>
</dbReference>
<dbReference type="GO" id="GO:0005737">
    <property type="term" value="C:cytoplasm"/>
    <property type="evidence" value="ECO:0007669"/>
    <property type="project" value="TreeGrafter"/>
</dbReference>
<dbReference type="EMBL" id="ML179304">
    <property type="protein sequence ID" value="THU91526.1"/>
    <property type="molecule type" value="Genomic_DNA"/>
</dbReference>
<dbReference type="Proteomes" id="UP000297245">
    <property type="component" value="Unassembled WGS sequence"/>
</dbReference>
<sequence length="300" mass="34860">MPTELYETLGVAANATPEEIRKAYKKRALETHPDRLPPGATPAEKEQSEEKFRKVNNAYEVLNDPQNRRLYDQHGVWPPPDPEYPSRPSHRHHTSSRRHTYHDDYFPDPFFGRNFAFTDPFVLFDSIFRDMHSFHSHHHGSRHRRPTFWNDHFHHDPFEDFRAHRSHGVDSFMNSMHRNTMGSFGASPFSAFPSLSASMPRQTSRWTSESTMSQTINGVTHTIHKRRDWDGNEHVTRIYPDGRQLVTINGVEQQNQGHLPPPPSRPDPRHVPPPPIMDYSNNQDRHLPPPPTGGFHTARE</sequence>
<dbReference type="InterPro" id="IPR001623">
    <property type="entry name" value="DnaJ_domain"/>
</dbReference>
<gene>
    <name evidence="3" type="ORF">K435DRAFT_673896</name>
</gene>
<organism evidence="3 4">
    <name type="scientific">Dendrothele bispora (strain CBS 962.96)</name>
    <dbReference type="NCBI Taxonomy" id="1314807"/>
    <lineage>
        <taxon>Eukaryota</taxon>
        <taxon>Fungi</taxon>
        <taxon>Dikarya</taxon>
        <taxon>Basidiomycota</taxon>
        <taxon>Agaricomycotina</taxon>
        <taxon>Agaricomycetes</taxon>
        <taxon>Agaricomycetidae</taxon>
        <taxon>Agaricales</taxon>
        <taxon>Agaricales incertae sedis</taxon>
        <taxon>Dendrothele</taxon>
    </lineage>
</organism>
<dbReference type="SMART" id="SM00271">
    <property type="entry name" value="DnaJ"/>
    <property type="match status" value="1"/>
</dbReference>
<dbReference type="PANTHER" id="PTHR43948">
    <property type="entry name" value="DNAJ HOMOLOG SUBFAMILY B"/>
    <property type="match status" value="1"/>
</dbReference>
<feature type="region of interest" description="Disordered" evidence="1">
    <location>
        <begin position="70"/>
        <end position="99"/>
    </location>
</feature>
<feature type="region of interest" description="Disordered" evidence="1">
    <location>
        <begin position="26"/>
        <end position="52"/>
    </location>
</feature>
<dbReference type="Gene3D" id="1.10.287.110">
    <property type="entry name" value="DnaJ domain"/>
    <property type="match status" value="1"/>
</dbReference>
<reference evidence="3 4" key="1">
    <citation type="journal article" date="2019" name="Nat. Ecol. Evol.">
        <title>Megaphylogeny resolves global patterns of mushroom evolution.</title>
        <authorList>
            <person name="Varga T."/>
            <person name="Krizsan K."/>
            <person name="Foldi C."/>
            <person name="Dima B."/>
            <person name="Sanchez-Garcia M."/>
            <person name="Sanchez-Ramirez S."/>
            <person name="Szollosi G.J."/>
            <person name="Szarkandi J.G."/>
            <person name="Papp V."/>
            <person name="Albert L."/>
            <person name="Andreopoulos W."/>
            <person name="Angelini C."/>
            <person name="Antonin V."/>
            <person name="Barry K.W."/>
            <person name="Bougher N.L."/>
            <person name="Buchanan P."/>
            <person name="Buyck B."/>
            <person name="Bense V."/>
            <person name="Catcheside P."/>
            <person name="Chovatia M."/>
            <person name="Cooper J."/>
            <person name="Damon W."/>
            <person name="Desjardin D."/>
            <person name="Finy P."/>
            <person name="Geml J."/>
            <person name="Haridas S."/>
            <person name="Hughes K."/>
            <person name="Justo A."/>
            <person name="Karasinski D."/>
            <person name="Kautmanova I."/>
            <person name="Kiss B."/>
            <person name="Kocsube S."/>
            <person name="Kotiranta H."/>
            <person name="LaButti K.M."/>
            <person name="Lechner B.E."/>
            <person name="Liimatainen K."/>
            <person name="Lipzen A."/>
            <person name="Lukacs Z."/>
            <person name="Mihaltcheva S."/>
            <person name="Morgado L.N."/>
            <person name="Niskanen T."/>
            <person name="Noordeloos M.E."/>
            <person name="Ohm R.A."/>
            <person name="Ortiz-Santana B."/>
            <person name="Ovrebo C."/>
            <person name="Racz N."/>
            <person name="Riley R."/>
            <person name="Savchenko A."/>
            <person name="Shiryaev A."/>
            <person name="Soop K."/>
            <person name="Spirin V."/>
            <person name="Szebenyi C."/>
            <person name="Tomsovsky M."/>
            <person name="Tulloss R.E."/>
            <person name="Uehling J."/>
            <person name="Grigoriev I.V."/>
            <person name="Vagvolgyi C."/>
            <person name="Papp T."/>
            <person name="Martin F.M."/>
            <person name="Miettinen O."/>
            <person name="Hibbett D.S."/>
            <person name="Nagy L.G."/>
        </authorList>
    </citation>
    <scope>NUCLEOTIDE SEQUENCE [LARGE SCALE GENOMIC DNA]</scope>
    <source>
        <strain evidence="3 4">CBS 962.96</strain>
    </source>
</reference>
<dbReference type="InterPro" id="IPR018253">
    <property type="entry name" value="DnaJ_domain_CS"/>
</dbReference>
<dbReference type="OrthoDB" id="442087at2759"/>
<evidence type="ECO:0000313" key="4">
    <source>
        <dbReference type="Proteomes" id="UP000297245"/>
    </source>
</evidence>
<proteinExistence type="predicted"/>
<accession>A0A4S8LQ23</accession>
<evidence type="ECO:0000313" key="3">
    <source>
        <dbReference type="EMBL" id="THU91526.1"/>
    </source>
</evidence>